<dbReference type="InterPro" id="IPR028082">
    <property type="entry name" value="Peripla_BP_I"/>
</dbReference>
<keyword evidence="3 4" id="KW-0732">Signal</keyword>
<dbReference type="OrthoDB" id="9804917at2"/>
<dbReference type="Pfam" id="PF13407">
    <property type="entry name" value="Peripla_BP_4"/>
    <property type="match status" value="1"/>
</dbReference>
<name>A0A1H9D944_9HYPH</name>
<feature type="signal peptide" evidence="4">
    <location>
        <begin position="1"/>
        <end position="25"/>
    </location>
</feature>
<organism evidence="6 7">
    <name type="scientific">Faunimonas pinastri</name>
    <dbReference type="NCBI Taxonomy" id="1855383"/>
    <lineage>
        <taxon>Bacteria</taxon>
        <taxon>Pseudomonadati</taxon>
        <taxon>Pseudomonadota</taxon>
        <taxon>Alphaproteobacteria</taxon>
        <taxon>Hyphomicrobiales</taxon>
        <taxon>Afifellaceae</taxon>
        <taxon>Faunimonas</taxon>
    </lineage>
</organism>
<evidence type="ECO:0000259" key="5">
    <source>
        <dbReference type="Pfam" id="PF13407"/>
    </source>
</evidence>
<gene>
    <name evidence="6" type="ORF">SAMN05216548_102373</name>
</gene>
<dbReference type="EMBL" id="FOFG01000002">
    <property type="protein sequence ID" value="SEQ09383.1"/>
    <property type="molecule type" value="Genomic_DNA"/>
</dbReference>
<dbReference type="PANTHER" id="PTHR46847:SF1">
    <property type="entry name" value="D-ALLOSE-BINDING PERIPLASMIC PROTEIN-RELATED"/>
    <property type="match status" value="1"/>
</dbReference>
<accession>A0A1H9D944</accession>
<keyword evidence="7" id="KW-1185">Reference proteome</keyword>
<proteinExistence type="inferred from homology"/>
<sequence>MKSIRSLAVALALGVAAVVSAQAEAADITVGFVPGTVSDPFFQAMKKGAQQAADRLGMKLNWQGSSGEYSPQQQLPFVDAMLANNVSVLIFCPTDPDSMQASVTKAQIQGIPVITVDTTVTDQSSVTSFITGDNVAGGRQAAQTLAEQIGNKGKVFIMATSPSATTNTLRRQGFEEEMKNHPDIKIVGIQYSQSQPDRATSAVNTVLLDQPDLAGVFALDGTNTQGAVAAIRNSGKTGKVKLVGYDAYQAEVDALKDGVVTALVAQRPSEEANMAMEFALAKVSGKDTDKIQKNAVIPNVVITKDNLSENEKYVYSE</sequence>
<dbReference type="Proteomes" id="UP000199647">
    <property type="component" value="Unassembled WGS sequence"/>
</dbReference>
<dbReference type="PANTHER" id="PTHR46847">
    <property type="entry name" value="D-ALLOSE-BINDING PERIPLASMIC PROTEIN-RELATED"/>
    <property type="match status" value="1"/>
</dbReference>
<comment type="subcellular location">
    <subcellularLocation>
        <location evidence="1">Cell envelope</location>
    </subcellularLocation>
</comment>
<protein>
    <submittedName>
        <fullName evidence="6">Monosaccharide ABC transporter substrate-binding protein, CUT2 family</fullName>
    </submittedName>
</protein>
<dbReference type="Gene3D" id="3.40.50.2300">
    <property type="match status" value="2"/>
</dbReference>
<dbReference type="STRING" id="1855383.SAMN05216548_102373"/>
<evidence type="ECO:0000256" key="4">
    <source>
        <dbReference type="SAM" id="SignalP"/>
    </source>
</evidence>
<evidence type="ECO:0000256" key="2">
    <source>
        <dbReference type="ARBA" id="ARBA00007639"/>
    </source>
</evidence>
<dbReference type="AlphaFoldDB" id="A0A1H9D944"/>
<dbReference type="SUPFAM" id="SSF53822">
    <property type="entry name" value="Periplasmic binding protein-like I"/>
    <property type="match status" value="1"/>
</dbReference>
<evidence type="ECO:0000256" key="1">
    <source>
        <dbReference type="ARBA" id="ARBA00004196"/>
    </source>
</evidence>
<feature type="chain" id="PRO_5011565629" evidence="4">
    <location>
        <begin position="26"/>
        <end position="317"/>
    </location>
</feature>
<feature type="domain" description="Periplasmic binding protein" evidence="5">
    <location>
        <begin position="30"/>
        <end position="286"/>
    </location>
</feature>
<reference evidence="6 7" key="1">
    <citation type="submission" date="2016-10" db="EMBL/GenBank/DDBJ databases">
        <authorList>
            <person name="de Groot N.N."/>
        </authorList>
    </citation>
    <scope>NUCLEOTIDE SEQUENCE [LARGE SCALE GENOMIC DNA]</scope>
    <source>
        <strain evidence="6 7">A52C2</strain>
    </source>
</reference>
<dbReference type="RefSeq" id="WP_092495527.1">
    <property type="nucleotide sequence ID" value="NZ_FOFG01000002.1"/>
</dbReference>
<evidence type="ECO:0000313" key="6">
    <source>
        <dbReference type="EMBL" id="SEQ09383.1"/>
    </source>
</evidence>
<dbReference type="GO" id="GO:0030313">
    <property type="term" value="C:cell envelope"/>
    <property type="evidence" value="ECO:0007669"/>
    <property type="project" value="UniProtKB-SubCell"/>
</dbReference>
<comment type="similarity">
    <text evidence="2">Belongs to the bacterial solute-binding protein 2 family.</text>
</comment>
<dbReference type="CDD" id="cd20007">
    <property type="entry name" value="PBP1_ABC_sugar_binding-like"/>
    <property type="match status" value="1"/>
</dbReference>
<dbReference type="InterPro" id="IPR025997">
    <property type="entry name" value="SBP_2_dom"/>
</dbReference>
<evidence type="ECO:0000256" key="3">
    <source>
        <dbReference type="ARBA" id="ARBA00022729"/>
    </source>
</evidence>
<dbReference type="GO" id="GO:0030246">
    <property type="term" value="F:carbohydrate binding"/>
    <property type="evidence" value="ECO:0007669"/>
    <property type="project" value="UniProtKB-ARBA"/>
</dbReference>
<evidence type="ECO:0000313" key="7">
    <source>
        <dbReference type="Proteomes" id="UP000199647"/>
    </source>
</evidence>